<feature type="region of interest" description="Disordered" evidence="1">
    <location>
        <begin position="419"/>
        <end position="503"/>
    </location>
</feature>
<dbReference type="GeneID" id="68096712"/>
<gene>
    <name evidence="2" type="ORF">C9374_004257</name>
</gene>
<dbReference type="AlphaFoldDB" id="A0AA88KPC8"/>
<reference evidence="2 3" key="1">
    <citation type="journal article" date="2018" name="BMC Genomics">
        <title>The genome of Naegleria lovaniensis, the basis for a comparative approach to unravel pathogenicity factors of the human pathogenic amoeba N. fowleri.</title>
        <authorList>
            <person name="Liechti N."/>
            <person name="Schurch N."/>
            <person name="Bruggmann R."/>
            <person name="Wittwer M."/>
        </authorList>
    </citation>
    <scope>NUCLEOTIDE SEQUENCE [LARGE SCALE GENOMIC DNA]</scope>
    <source>
        <strain evidence="2 3">ATCC 30569</strain>
    </source>
</reference>
<accession>A0AA88KPC8</accession>
<dbReference type="EMBL" id="PYSW02000020">
    <property type="protein sequence ID" value="KAG2383586.1"/>
    <property type="molecule type" value="Genomic_DNA"/>
</dbReference>
<feature type="compositionally biased region" description="Polar residues" evidence="1">
    <location>
        <begin position="353"/>
        <end position="367"/>
    </location>
</feature>
<proteinExistence type="predicted"/>
<name>A0AA88KPC8_NAELO</name>
<feature type="compositionally biased region" description="Basic residues" evidence="1">
    <location>
        <begin position="428"/>
        <end position="446"/>
    </location>
</feature>
<evidence type="ECO:0000313" key="2">
    <source>
        <dbReference type="EMBL" id="KAG2383586.1"/>
    </source>
</evidence>
<dbReference type="RefSeq" id="XP_044549265.1">
    <property type="nucleotide sequence ID" value="XM_044693876.1"/>
</dbReference>
<feature type="region of interest" description="Disordered" evidence="1">
    <location>
        <begin position="1"/>
        <end position="37"/>
    </location>
</feature>
<dbReference type="Proteomes" id="UP000816034">
    <property type="component" value="Unassembled WGS sequence"/>
</dbReference>
<feature type="compositionally biased region" description="Basic and acidic residues" evidence="1">
    <location>
        <begin position="447"/>
        <end position="482"/>
    </location>
</feature>
<evidence type="ECO:0000313" key="3">
    <source>
        <dbReference type="Proteomes" id="UP000816034"/>
    </source>
</evidence>
<keyword evidence="3" id="KW-1185">Reference proteome</keyword>
<comment type="caution">
    <text evidence="2">The sequence shown here is derived from an EMBL/GenBank/DDBJ whole genome shotgun (WGS) entry which is preliminary data.</text>
</comment>
<feature type="compositionally biased region" description="Polar residues" evidence="1">
    <location>
        <begin position="25"/>
        <end position="37"/>
    </location>
</feature>
<sequence>MKVNRNHSLNRHEDNDATTTTTTTENVQFSSSSSTTTNLHDDASFISHDDHSRKSNTLFKCTLYKYQFSRSKILYVDCIAPLVVDENESDETIMKRNEKWFDVRFAKIIKGQVYYCPSSNSSSSRCENNMNHTTVPTIRSNMMTNQVHNNDHSDLLNESKEELTPPLLSESIQLLCQSLWYDEENYKLYLYNNDDAPSIHENGDNENMNEKQSKFVDLVEMNLQCQFQGRVLMKMNTQCEKLLLNDHSSILVFRNRTILNHPFIRKSFTEVHLTDQQLSHIDNDDNCMNSKCSKTVMTHQNTTEIDYTNTTLHEKVDISSVHKDEFSNTLFQQNSIQISCCDTTIHTINSQQETENIITSSPASEPSSVIDKKKEKNNKMDTIISEFIHKVLYWKDDINHHNHHKDNTMNQYDNMYHQNDEKTESISSKKKKDKKKKKENKKKDKKDKKEEKKQKEKLTKEEKKDKQEEKKQKKLEKANKEKKSQKKRNKKQVILNHIRMYSK</sequence>
<protein>
    <submittedName>
        <fullName evidence="2">Uncharacterized protein</fullName>
    </submittedName>
</protein>
<organism evidence="2 3">
    <name type="scientific">Naegleria lovaniensis</name>
    <name type="common">Amoeba</name>
    <dbReference type="NCBI Taxonomy" id="51637"/>
    <lineage>
        <taxon>Eukaryota</taxon>
        <taxon>Discoba</taxon>
        <taxon>Heterolobosea</taxon>
        <taxon>Tetramitia</taxon>
        <taxon>Eutetramitia</taxon>
        <taxon>Vahlkampfiidae</taxon>
        <taxon>Naegleria</taxon>
    </lineage>
</organism>
<evidence type="ECO:0000256" key="1">
    <source>
        <dbReference type="SAM" id="MobiDB-lite"/>
    </source>
</evidence>
<feature type="region of interest" description="Disordered" evidence="1">
    <location>
        <begin position="353"/>
        <end position="374"/>
    </location>
</feature>